<dbReference type="Proteomes" id="UP000653305">
    <property type="component" value="Unassembled WGS sequence"/>
</dbReference>
<protein>
    <submittedName>
        <fullName evidence="2">Cytochrome p450 72a15</fullName>
    </submittedName>
</protein>
<organism evidence="2 3">
    <name type="scientific">Phtheirospermum japonicum</name>
    <dbReference type="NCBI Taxonomy" id="374723"/>
    <lineage>
        <taxon>Eukaryota</taxon>
        <taxon>Viridiplantae</taxon>
        <taxon>Streptophyta</taxon>
        <taxon>Embryophyta</taxon>
        <taxon>Tracheophyta</taxon>
        <taxon>Spermatophyta</taxon>
        <taxon>Magnoliopsida</taxon>
        <taxon>eudicotyledons</taxon>
        <taxon>Gunneridae</taxon>
        <taxon>Pentapetalae</taxon>
        <taxon>asterids</taxon>
        <taxon>lamiids</taxon>
        <taxon>Lamiales</taxon>
        <taxon>Orobanchaceae</taxon>
        <taxon>Orobanchaceae incertae sedis</taxon>
        <taxon>Phtheirospermum</taxon>
    </lineage>
</organism>
<dbReference type="GO" id="GO:0020037">
    <property type="term" value="F:heme binding"/>
    <property type="evidence" value="ECO:0007669"/>
    <property type="project" value="InterPro"/>
</dbReference>
<evidence type="ECO:0000313" key="3">
    <source>
        <dbReference type="Proteomes" id="UP000653305"/>
    </source>
</evidence>
<dbReference type="PANTHER" id="PTHR46413:SF1">
    <property type="entry name" value="HEAVY METAL-ASSOCIATED ISOPRENYLATED PLANT PROTEIN 6"/>
    <property type="match status" value="1"/>
</dbReference>
<dbReference type="EMBL" id="BMAC01000139">
    <property type="protein sequence ID" value="GFP87213.1"/>
    <property type="molecule type" value="Genomic_DNA"/>
</dbReference>
<evidence type="ECO:0000256" key="1">
    <source>
        <dbReference type="SAM" id="MobiDB-lite"/>
    </source>
</evidence>
<keyword evidence="3" id="KW-1185">Reference proteome</keyword>
<dbReference type="InterPro" id="IPR036396">
    <property type="entry name" value="Cyt_P450_sf"/>
</dbReference>
<feature type="compositionally biased region" description="Basic and acidic residues" evidence="1">
    <location>
        <begin position="67"/>
        <end position="104"/>
    </location>
</feature>
<dbReference type="GO" id="GO:0016705">
    <property type="term" value="F:oxidoreductase activity, acting on paired donors, with incorporation or reduction of molecular oxygen"/>
    <property type="evidence" value="ECO:0007669"/>
    <property type="project" value="InterPro"/>
</dbReference>
<evidence type="ECO:0000313" key="2">
    <source>
        <dbReference type="EMBL" id="GFP87213.1"/>
    </source>
</evidence>
<dbReference type="SUPFAM" id="SSF48264">
    <property type="entry name" value="Cytochrome P450"/>
    <property type="match status" value="1"/>
</dbReference>
<dbReference type="GO" id="GO:0004497">
    <property type="term" value="F:monooxygenase activity"/>
    <property type="evidence" value="ECO:0007669"/>
    <property type="project" value="InterPro"/>
</dbReference>
<comment type="caution">
    <text evidence="2">The sequence shown here is derived from an EMBL/GenBank/DDBJ whole genome shotgun (WGS) entry which is preliminary data.</text>
</comment>
<proteinExistence type="predicted"/>
<gene>
    <name evidence="2" type="ORF">PHJA_000865000</name>
</gene>
<accession>A0A830BT78</accession>
<feature type="region of interest" description="Disordered" evidence="1">
    <location>
        <begin position="67"/>
        <end position="110"/>
    </location>
</feature>
<dbReference type="InterPro" id="IPR044594">
    <property type="entry name" value="HIPP01/3/5/6"/>
</dbReference>
<dbReference type="OrthoDB" id="909405at2759"/>
<name>A0A830BT78_9LAMI</name>
<dbReference type="PANTHER" id="PTHR46413">
    <property type="entry name" value="HEAVY METAL-ASSOCIATED ISOPRENYLATED PLANT PROTEIN 6"/>
    <property type="match status" value="1"/>
</dbReference>
<reference evidence="2" key="1">
    <citation type="submission" date="2020-07" db="EMBL/GenBank/DDBJ databases">
        <title>Ethylene signaling mediates host invasion by parasitic plants.</title>
        <authorList>
            <person name="Yoshida S."/>
        </authorList>
    </citation>
    <scope>NUCLEOTIDE SEQUENCE</scope>
    <source>
        <strain evidence="2">Okayama</strain>
    </source>
</reference>
<dbReference type="AlphaFoldDB" id="A0A830BT78"/>
<sequence length="282" mass="31909">MEFYKWDGDAQELLRGVREKLNALGEASVEKVKADCAANKLSVTGNVDPAWLRERVEYKTNKKVELISPLPKKDGGGGDKKADEKSDKKPDEKKADDNKPKEYSGDENQTALPKRLEKILRKQGLKGSPYKLVYGDLKELREMNEEAKSKPINLDDDIKPRVHAFITKTLEKYGNGSFFWFGPRPSIILTDPELIKELMIPAFHLSCDEVLNKWENSLSPGGSSTKKAEEYLSSSGIRTQLEGVTVNIYSRIKEAAFQHDDENIENDGEVELEFNVKLQKDF</sequence>
<dbReference type="GO" id="GO:0005506">
    <property type="term" value="F:iron ion binding"/>
    <property type="evidence" value="ECO:0007669"/>
    <property type="project" value="InterPro"/>
</dbReference>